<dbReference type="EMBL" id="PRLP01000028">
    <property type="protein sequence ID" value="PPC77656.1"/>
    <property type="molecule type" value="Genomic_DNA"/>
</dbReference>
<feature type="transmembrane region" description="Helical" evidence="1">
    <location>
        <begin position="20"/>
        <end position="47"/>
    </location>
</feature>
<feature type="transmembrane region" description="Helical" evidence="1">
    <location>
        <begin position="316"/>
        <end position="337"/>
    </location>
</feature>
<protein>
    <submittedName>
        <fullName evidence="3">C4-dicarboxylate ABC transporter permease</fullName>
    </submittedName>
</protein>
<feature type="transmembrane region" description="Helical" evidence="1">
    <location>
        <begin position="145"/>
        <end position="161"/>
    </location>
</feature>
<feature type="transmembrane region" description="Helical" evidence="1">
    <location>
        <begin position="59"/>
        <end position="78"/>
    </location>
</feature>
<feature type="transmembrane region" description="Helical" evidence="1">
    <location>
        <begin position="107"/>
        <end position="133"/>
    </location>
</feature>
<feature type="transmembrane region" description="Helical" evidence="1">
    <location>
        <begin position="411"/>
        <end position="440"/>
    </location>
</feature>
<feature type="transmembrane region" description="Helical" evidence="1">
    <location>
        <begin position="352"/>
        <end position="375"/>
    </location>
</feature>
<organism evidence="3 4">
    <name type="scientific">Proteobacteria bacterium 228</name>
    <dbReference type="NCBI Taxonomy" id="2083153"/>
    <lineage>
        <taxon>Bacteria</taxon>
        <taxon>Pseudomonadati</taxon>
        <taxon>Pseudomonadota</taxon>
    </lineage>
</organism>
<dbReference type="OrthoDB" id="7232499at2"/>
<evidence type="ECO:0000313" key="3">
    <source>
        <dbReference type="EMBL" id="PPC77656.1"/>
    </source>
</evidence>
<feature type="transmembrane region" description="Helical" evidence="1">
    <location>
        <begin position="197"/>
        <end position="215"/>
    </location>
</feature>
<evidence type="ECO:0000256" key="1">
    <source>
        <dbReference type="SAM" id="Phobius"/>
    </source>
</evidence>
<name>A0A2S5KTQ9_9PROT</name>
<feature type="domain" description="DUF112" evidence="2">
    <location>
        <begin position="19"/>
        <end position="436"/>
    </location>
</feature>
<sequence>MSTDLSYFLMPWLDPSLMMLTALGTFAGIYIGAIPGLSVTMAVSILISFTFSWEVNDALALMVGVYMGGVYGGSRTAILLNIPGAPSAIATSFDGFPLAKLGEAGKAIGVTTVVSFIGGMVGIVVLALAAPMVADFALMFAPRDYLLLAVMGLLLVGSMSGESLAKGLFSGALGITIGMVGMDPLTAEGRFTFDSVTLLGGIPYVVVMIGMFGISEAISQLHHLKDVVIRQDVSKILPSWSTVVKYIPLSIRTSFIGVIIGALPGTGGDIAALFAYDHAKRSVKKPSRPFGQGAYEGLVAPEAANNAAVGGAYIPMLTLGIPGDAVTAVMIGALYIHGLKPGPMLMIETPHLFWFSVGNLTLANIFMLIFGLMGIRLFAKIVEIPKGVLIPLIVLLSVVGAYAINNNVVDIYWMLGFGIFGYLLKMYGFQIGPVILGVILGPLMDVSYRRAMMSVNNTPDAFFMDLLSNPISLVLTLAILFMLIGQTPLWTKLKAGLAKAKAA</sequence>
<dbReference type="AlphaFoldDB" id="A0A2S5KTQ9"/>
<dbReference type="Proteomes" id="UP000238196">
    <property type="component" value="Unassembled WGS sequence"/>
</dbReference>
<evidence type="ECO:0000313" key="4">
    <source>
        <dbReference type="Proteomes" id="UP000238196"/>
    </source>
</evidence>
<dbReference type="Pfam" id="PF01970">
    <property type="entry name" value="TctA"/>
    <property type="match status" value="1"/>
</dbReference>
<keyword evidence="1" id="KW-0812">Transmembrane</keyword>
<accession>A0A2S5KTQ9</accession>
<dbReference type="PANTHER" id="PTHR35342">
    <property type="entry name" value="TRICARBOXYLIC TRANSPORT PROTEIN"/>
    <property type="match status" value="1"/>
</dbReference>
<keyword evidence="1" id="KW-0472">Membrane</keyword>
<feature type="transmembrane region" description="Helical" evidence="1">
    <location>
        <begin position="255"/>
        <end position="276"/>
    </location>
</feature>
<reference evidence="3 4" key="1">
    <citation type="submission" date="2018-02" db="EMBL/GenBank/DDBJ databases">
        <title>novel marine gammaproteobacteria from coastal saline agro ecosystem.</title>
        <authorList>
            <person name="Krishnan R."/>
            <person name="Ramesh Kumar N."/>
        </authorList>
    </citation>
    <scope>NUCLEOTIDE SEQUENCE [LARGE SCALE GENOMIC DNA]</scope>
    <source>
        <strain evidence="3 4">228</strain>
    </source>
</reference>
<feature type="transmembrane region" description="Helical" evidence="1">
    <location>
        <begin position="167"/>
        <end position="185"/>
    </location>
</feature>
<feature type="transmembrane region" description="Helical" evidence="1">
    <location>
        <begin position="387"/>
        <end position="405"/>
    </location>
</feature>
<comment type="caution">
    <text evidence="3">The sequence shown here is derived from an EMBL/GenBank/DDBJ whole genome shotgun (WGS) entry which is preliminary data.</text>
</comment>
<gene>
    <name evidence="3" type="ORF">C4K68_09255</name>
</gene>
<dbReference type="InterPro" id="IPR002823">
    <property type="entry name" value="DUF112_TM"/>
</dbReference>
<evidence type="ECO:0000259" key="2">
    <source>
        <dbReference type="Pfam" id="PF01970"/>
    </source>
</evidence>
<feature type="transmembrane region" description="Helical" evidence="1">
    <location>
        <begin position="461"/>
        <end position="484"/>
    </location>
</feature>
<dbReference type="PANTHER" id="PTHR35342:SF5">
    <property type="entry name" value="TRICARBOXYLIC TRANSPORT PROTEIN"/>
    <property type="match status" value="1"/>
</dbReference>
<proteinExistence type="predicted"/>
<keyword evidence="1" id="KW-1133">Transmembrane helix</keyword>